<feature type="compositionally biased region" description="Pro residues" evidence="3">
    <location>
        <begin position="102"/>
        <end position="117"/>
    </location>
</feature>
<organism evidence="4 5">
    <name type="scientific">Clohesyomyces aquaticus</name>
    <dbReference type="NCBI Taxonomy" id="1231657"/>
    <lineage>
        <taxon>Eukaryota</taxon>
        <taxon>Fungi</taxon>
        <taxon>Dikarya</taxon>
        <taxon>Ascomycota</taxon>
        <taxon>Pezizomycotina</taxon>
        <taxon>Dothideomycetes</taxon>
        <taxon>Pleosporomycetidae</taxon>
        <taxon>Pleosporales</taxon>
        <taxon>Lindgomycetaceae</taxon>
        <taxon>Clohesyomyces</taxon>
    </lineage>
</organism>
<comment type="caution">
    <text evidence="4">The sequence shown here is derived from an EMBL/GenBank/DDBJ whole genome shotgun (WGS) entry which is preliminary data.</text>
</comment>
<dbReference type="SUPFAM" id="SSF57184">
    <property type="entry name" value="Growth factor receptor domain"/>
    <property type="match status" value="1"/>
</dbReference>
<dbReference type="AlphaFoldDB" id="A0A1Y1YQZ6"/>
<feature type="region of interest" description="Disordered" evidence="3">
    <location>
        <begin position="38"/>
        <end position="58"/>
    </location>
</feature>
<reference evidence="4 5" key="1">
    <citation type="submission" date="2016-07" db="EMBL/GenBank/DDBJ databases">
        <title>Pervasive Adenine N6-methylation of Active Genes in Fungi.</title>
        <authorList>
            <consortium name="DOE Joint Genome Institute"/>
            <person name="Mondo S.J."/>
            <person name="Dannebaum R.O."/>
            <person name="Kuo R.C."/>
            <person name="Labutti K."/>
            <person name="Haridas S."/>
            <person name="Kuo A."/>
            <person name="Salamov A."/>
            <person name="Ahrendt S.R."/>
            <person name="Lipzen A."/>
            <person name="Sullivan W."/>
            <person name="Andreopoulos W.B."/>
            <person name="Clum A."/>
            <person name="Lindquist E."/>
            <person name="Daum C."/>
            <person name="Ramamoorthy G.K."/>
            <person name="Gryganskyi A."/>
            <person name="Culley D."/>
            <person name="Magnuson J.K."/>
            <person name="James T.Y."/>
            <person name="O'Malley M.A."/>
            <person name="Stajich J.E."/>
            <person name="Spatafora J.W."/>
            <person name="Visel A."/>
            <person name="Grigoriev I.V."/>
        </authorList>
    </citation>
    <scope>NUCLEOTIDE SEQUENCE [LARGE SCALE GENOMIC DNA]</scope>
    <source>
        <strain evidence="4 5">CBS 115471</strain>
    </source>
</reference>
<dbReference type="Proteomes" id="UP000193144">
    <property type="component" value="Unassembled WGS sequence"/>
</dbReference>
<dbReference type="InterPro" id="IPR009030">
    <property type="entry name" value="Growth_fac_rcpt_cys_sf"/>
</dbReference>
<dbReference type="InterPro" id="IPR006969">
    <property type="entry name" value="Stig-like"/>
</dbReference>
<evidence type="ECO:0000256" key="3">
    <source>
        <dbReference type="SAM" id="MobiDB-lite"/>
    </source>
</evidence>
<evidence type="ECO:0000313" key="5">
    <source>
        <dbReference type="Proteomes" id="UP000193144"/>
    </source>
</evidence>
<dbReference type="EMBL" id="MCFA01000183">
    <property type="protein sequence ID" value="ORY00458.1"/>
    <property type="molecule type" value="Genomic_DNA"/>
</dbReference>
<dbReference type="Pfam" id="PF04885">
    <property type="entry name" value="Stig1"/>
    <property type="match status" value="1"/>
</dbReference>
<evidence type="ECO:0000313" key="4">
    <source>
        <dbReference type="EMBL" id="ORY00458.1"/>
    </source>
</evidence>
<protein>
    <submittedName>
        <fullName evidence="4">Uncharacterized protein</fullName>
    </submittedName>
</protein>
<accession>A0A1Y1YQZ6</accession>
<keyword evidence="5" id="KW-1185">Reference proteome</keyword>
<proteinExistence type="inferred from homology"/>
<gene>
    <name evidence="4" type="ORF">BCR34DRAFT_575725</name>
</gene>
<evidence type="ECO:0000256" key="1">
    <source>
        <dbReference type="ARBA" id="ARBA00006010"/>
    </source>
</evidence>
<sequence length="208" mass="22076">MAPCSSGSMYDYESQECTAICPSGQYYNYQVQDCVSSTPTSPPSITTTPPPLTTTTPPTVPSCTSGFYLTGGGCAPSHPPSSPTTCPSGLTKNVDGACVTPYPPATPTTPTTPPPSSPSAHACPSDTPDWCQYRPLYKRTVDPSHEGFCVDFNSNKNFCGACYHACGGNQTCFGGNCVYPASPYVLHGLDGYWKRVVEEQGEERRDGN</sequence>
<comment type="similarity">
    <text evidence="1">Belongs to the STIG1 family.</text>
</comment>
<feature type="region of interest" description="Disordered" evidence="3">
    <location>
        <begin position="102"/>
        <end position="124"/>
    </location>
</feature>
<evidence type="ECO:0000256" key="2">
    <source>
        <dbReference type="ARBA" id="ARBA00022729"/>
    </source>
</evidence>
<name>A0A1Y1YQZ6_9PLEO</name>
<keyword evidence="2" id="KW-0732">Signal</keyword>